<sequence length="461" mass="52242">MGDYYQQAILTICATSGSSDQGLFPVLTGHVPDIARLRYRDKKGIPQGFFYVYPYGDPRSNRQTEEEAIRASELFTRGWVFQEWILSRRRVYFTPAGMIYDCETTGLSNNHREVWGSKKNYGGRIFERYFSGHRIAIDWWYWLLELYTEKSLTQPEKDRIVALKGIAEEFRELLKRIPSDSSVLRTIVPTVACGLEYLSGLWAYDLHRGLLWQRVSFAGRHQRLPLYPSWSWTAVVGPVEWPSNPAEKRVGGFRARLSSTSSESTLALHPQAKLLVARVGNGASLIPNDDLGTADRFQTVPIDAFGTLNKSATLQLAGKLVRVLIREEFSGERDHEILSNICGEIADTQSARTFWRKVCTTSVHTEVIGWASIDDPSFQEDSMYGSGLESKALVIATSEHKRGYGLGFYGLNRNGNYTVYHVLFVREIPEERFERIGVGQIFGKEVEEVIRKAGSTEVNLV</sequence>
<dbReference type="AlphaFoldDB" id="W3XBY6"/>
<name>W3XBY6_PESFW</name>
<dbReference type="PANTHER" id="PTHR33112:SF10">
    <property type="entry name" value="TOL"/>
    <property type="match status" value="1"/>
</dbReference>
<dbReference type="PANTHER" id="PTHR33112">
    <property type="entry name" value="DOMAIN PROTEIN, PUTATIVE-RELATED"/>
    <property type="match status" value="1"/>
</dbReference>
<dbReference type="InParanoid" id="W3XBY6"/>
<protein>
    <recommendedName>
        <fullName evidence="3">Heterokaryon incompatibility domain-containing protein</fullName>
    </recommendedName>
</protein>
<evidence type="ECO:0000313" key="1">
    <source>
        <dbReference type="EMBL" id="ETS82681.1"/>
    </source>
</evidence>
<gene>
    <name evidence="1" type="ORF">PFICI_04557</name>
</gene>
<accession>W3XBY6</accession>
<evidence type="ECO:0008006" key="3">
    <source>
        <dbReference type="Google" id="ProtNLM"/>
    </source>
</evidence>
<dbReference type="KEGG" id="pfy:PFICI_04557"/>
<dbReference type="EMBL" id="KI912111">
    <property type="protein sequence ID" value="ETS82681.1"/>
    <property type="molecule type" value="Genomic_DNA"/>
</dbReference>
<dbReference type="HOGENOM" id="CLU_744135_0_0_1"/>
<dbReference type="RefSeq" id="XP_007831329.1">
    <property type="nucleotide sequence ID" value="XM_007833138.1"/>
</dbReference>
<dbReference type="Proteomes" id="UP000030651">
    <property type="component" value="Unassembled WGS sequence"/>
</dbReference>
<evidence type="ECO:0000313" key="2">
    <source>
        <dbReference type="Proteomes" id="UP000030651"/>
    </source>
</evidence>
<dbReference type="GeneID" id="19269570"/>
<proteinExistence type="predicted"/>
<keyword evidence="2" id="KW-1185">Reference proteome</keyword>
<reference evidence="2" key="1">
    <citation type="journal article" date="2015" name="BMC Genomics">
        <title>Genomic and transcriptomic analysis of the endophytic fungus Pestalotiopsis fici reveals its lifestyle and high potential for synthesis of natural products.</title>
        <authorList>
            <person name="Wang X."/>
            <person name="Zhang X."/>
            <person name="Liu L."/>
            <person name="Xiang M."/>
            <person name="Wang W."/>
            <person name="Sun X."/>
            <person name="Che Y."/>
            <person name="Guo L."/>
            <person name="Liu G."/>
            <person name="Guo L."/>
            <person name="Wang C."/>
            <person name="Yin W.B."/>
            <person name="Stadler M."/>
            <person name="Zhang X."/>
            <person name="Liu X."/>
        </authorList>
    </citation>
    <scope>NUCLEOTIDE SEQUENCE [LARGE SCALE GENOMIC DNA]</scope>
    <source>
        <strain evidence="2">W106-1 / CGMCC3.15140</strain>
    </source>
</reference>
<dbReference type="eggNOG" id="ENOG502T79V">
    <property type="taxonomic scope" value="Eukaryota"/>
</dbReference>
<organism evidence="1 2">
    <name type="scientific">Pestalotiopsis fici (strain W106-1 / CGMCC3.15140)</name>
    <dbReference type="NCBI Taxonomy" id="1229662"/>
    <lineage>
        <taxon>Eukaryota</taxon>
        <taxon>Fungi</taxon>
        <taxon>Dikarya</taxon>
        <taxon>Ascomycota</taxon>
        <taxon>Pezizomycotina</taxon>
        <taxon>Sordariomycetes</taxon>
        <taxon>Xylariomycetidae</taxon>
        <taxon>Amphisphaeriales</taxon>
        <taxon>Sporocadaceae</taxon>
        <taxon>Pestalotiopsis</taxon>
    </lineage>
</organism>
<dbReference type="OrthoDB" id="4161196at2759"/>